<dbReference type="RefSeq" id="WP_183603087.1">
    <property type="nucleotide sequence ID" value="NZ_JACHXK010000015.1"/>
</dbReference>
<dbReference type="AlphaFoldDB" id="A0A7W5FQ69"/>
<evidence type="ECO:0000256" key="2">
    <source>
        <dbReference type="ARBA" id="ARBA00006479"/>
    </source>
</evidence>
<dbReference type="Gene3D" id="1.10.10.10">
    <property type="entry name" value="Winged helix-like DNA-binding domain superfamily/Winged helix DNA-binding domain"/>
    <property type="match status" value="1"/>
</dbReference>
<reference evidence="5 6" key="1">
    <citation type="submission" date="2020-08" db="EMBL/GenBank/DDBJ databases">
        <title>Genomic Encyclopedia of Type Strains, Phase III (KMG-III): the genomes of soil and plant-associated and newly described type strains.</title>
        <authorList>
            <person name="Whitman W."/>
        </authorList>
    </citation>
    <scope>NUCLEOTIDE SEQUENCE [LARGE SCALE GENOMIC DNA]</scope>
    <source>
        <strain evidence="5 6">CECT 5862</strain>
    </source>
</reference>
<dbReference type="PROSITE" id="PS01125">
    <property type="entry name" value="ROK"/>
    <property type="match status" value="1"/>
</dbReference>
<dbReference type="InterPro" id="IPR000600">
    <property type="entry name" value="ROK"/>
</dbReference>
<keyword evidence="3" id="KW-0119">Carbohydrate metabolism</keyword>
<dbReference type="Pfam" id="PF00480">
    <property type="entry name" value="ROK"/>
    <property type="match status" value="1"/>
</dbReference>
<dbReference type="Pfam" id="PF12802">
    <property type="entry name" value="MarR_2"/>
    <property type="match status" value="1"/>
</dbReference>
<comment type="caution">
    <text evidence="5">The sequence shown here is derived from an EMBL/GenBank/DDBJ whole genome shotgun (WGS) entry which is preliminary data.</text>
</comment>
<dbReference type="InterPro" id="IPR036388">
    <property type="entry name" value="WH-like_DNA-bd_sf"/>
</dbReference>
<evidence type="ECO:0000313" key="6">
    <source>
        <dbReference type="Proteomes" id="UP000570361"/>
    </source>
</evidence>
<dbReference type="Proteomes" id="UP000570361">
    <property type="component" value="Unassembled WGS sequence"/>
</dbReference>
<evidence type="ECO:0000313" key="5">
    <source>
        <dbReference type="EMBL" id="MBB3112993.1"/>
    </source>
</evidence>
<dbReference type="InterPro" id="IPR043129">
    <property type="entry name" value="ATPase_NBD"/>
</dbReference>
<dbReference type="SUPFAM" id="SSF53067">
    <property type="entry name" value="Actin-like ATPase domain"/>
    <property type="match status" value="1"/>
</dbReference>
<evidence type="ECO:0000259" key="4">
    <source>
        <dbReference type="Pfam" id="PF12802"/>
    </source>
</evidence>
<dbReference type="GO" id="GO:0042732">
    <property type="term" value="P:D-xylose metabolic process"/>
    <property type="evidence" value="ECO:0007669"/>
    <property type="project" value="UniProtKB-KW"/>
</dbReference>
<accession>A0A7W5FQ69</accession>
<proteinExistence type="inferred from homology"/>
<keyword evidence="6" id="KW-1185">Reference proteome</keyword>
<dbReference type="CDD" id="cd24076">
    <property type="entry name" value="ASKHA_ATPase_ROK_BsXylR-like"/>
    <property type="match status" value="1"/>
</dbReference>
<comment type="function">
    <text evidence="1">Transcriptional repressor of xylose-utilizing enzymes.</text>
</comment>
<protein>
    <submittedName>
        <fullName evidence="5">Putative NBD/HSP70 family sugar kinase</fullName>
    </submittedName>
</protein>
<dbReference type="GO" id="GO:0016301">
    <property type="term" value="F:kinase activity"/>
    <property type="evidence" value="ECO:0007669"/>
    <property type="project" value="UniProtKB-KW"/>
</dbReference>
<dbReference type="PANTHER" id="PTHR18964">
    <property type="entry name" value="ROK (REPRESSOR, ORF, KINASE) FAMILY"/>
    <property type="match status" value="1"/>
</dbReference>
<dbReference type="PANTHER" id="PTHR18964:SF149">
    <property type="entry name" value="BIFUNCTIONAL UDP-N-ACETYLGLUCOSAMINE 2-EPIMERASE_N-ACETYLMANNOSAMINE KINASE"/>
    <property type="match status" value="1"/>
</dbReference>
<sequence>MKRKPTGDLAMIKKINTAIVLEAVLKHAPLSRAQISERTGLNKATVSSLVQDLIDAHLVLEIGHGESSGGRKPVMLLFNGACGYAIGIDLGVNYIRGVLTTLEGEVAFEQELPLKTTEQQAVLDQLCSCIASLQAHIPECPYGLVGIGIGVPGIVDDQGNILFAPNLGWSQVPLQQLIEERFGVPVTIDNEANAGAQGEQKYGAGRGIAHQIYVSVGIGIGTGIILNKELYKGASGFSGELGHLSIERGGRACRCGNQGCWELYASENALLEQASKLGADDLETLLARAEQQDEAVLQLLRQIGEAMGAGIANIVNVFNPDVVIIGNRMSRAQNWIAPYVQATVDQRTLSYHRERLRVLFAELHDQSAVRGAAYYAISSFFGKIKGAAL</sequence>
<name>A0A7W5FQ69_9BACL</name>
<organism evidence="5 6">
    <name type="scientific">Paenibacillus phyllosphaerae</name>
    <dbReference type="NCBI Taxonomy" id="274593"/>
    <lineage>
        <taxon>Bacteria</taxon>
        <taxon>Bacillati</taxon>
        <taxon>Bacillota</taxon>
        <taxon>Bacilli</taxon>
        <taxon>Bacillales</taxon>
        <taxon>Paenibacillaceae</taxon>
        <taxon>Paenibacillus</taxon>
    </lineage>
</organism>
<evidence type="ECO:0000256" key="1">
    <source>
        <dbReference type="ARBA" id="ARBA00002486"/>
    </source>
</evidence>
<dbReference type="InterPro" id="IPR049874">
    <property type="entry name" value="ROK_cs"/>
</dbReference>
<dbReference type="GO" id="GO:0003700">
    <property type="term" value="F:DNA-binding transcription factor activity"/>
    <property type="evidence" value="ECO:0007669"/>
    <property type="project" value="InterPro"/>
</dbReference>
<gene>
    <name evidence="5" type="ORF">FHS18_005095</name>
</gene>
<keyword evidence="5" id="KW-0808">Transferase</keyword>
<keyword evidence="3" id="KW-0859">Xylose metabolism</keyword>
<dbReference type="EMBL" id="JACHXK010000015">
    <property type="protein sequence ID" value="MBB3112993.1"/>
    <property type="molecule type" value="Genomic_DNA"/>
</dbReference>
<dbReference type="InterPro" id="IPR000835">
    <property type="entry name" value="HTH_MarR-typ"/>
</dbReference>
<dbReference type="InterPro" id="IPR036390">
    <property type="entry name" value="WH_DNA-bd_sf"/>
</dbReference>
<keyword evidence="5" id="KW-0418">Kinase</keyword>
<dbReference type="SUPFAM" id="SSF46785">
    <property type="entry name" value="Winged helix' DNA-binding domain"/>
    <property type="match status" value="1"/>
</dbReference>
<feature type="domain" description="HTH marR-type" evidence="4">
    <location>
        <begin position="18"/>
        <end position="59"/>
    </location>
</feature>
<comment type="similarity">
    <text evidence="2">Belongs to the ROK (NagC/XylR) family.</text>
</comment>
<evidence type="ECO:0000256" key="3">
    <source>
        <dbReference type="ARBA" id="ARBA00022629"/>
    </source>
</evidence>
<dbReference type="Gene3D" id="3.30.420.40">
    <property type="match status" value="2"/>
</dbReference>